<feature type="signal peptide" evidence="2">
    <location>
        <begin position="1"/>
        <end position="30"/>
    </location>
</feature>
<proteinExistence type="inferred from homology"/>
<dbReference type="EMBL" id="BBYR01000059">
    <property type="protein sequence ID" value="GAP37873.1"/>
    <property type="molecule type" value="Genomic_DNA"/>
</dbReference>
<dbReference type="Gene3D" id="3.40.190.150">
    <property type="entry name" value="Bordetella uptake gene, domain 1"/>
    <property type="match status" value="1"/>
</dbReference>
<dbReference type="CDD" id="cd13578">
    <property type="entry name" value="PBP2_Bug27"/>
    <property type="match status" value="1"/>
</dbReference>
<keyword evidence="2" id="KW-0732">Signal</keyword>
<name>A0A0K8P589_PISS1</name>
<dbReference type="STRING" id="1547922.ISF6_3818"/>
<sequence>MPASPIDRRRLLALAAAGAWPLLGSAPARAQAGWPAKPVRIVVPFAAGGTTDILARALAPELGRAFGQTFVVDNKPGAGGNVGAAEVAKSAADGHTLLMGTVGTHGINQSLYPKLPYDPIKDFAPVTLVAGVPNVLVLNPAKAEALKIASVPDLIRYARANPGRLNMASSGNGTSIHLAGELFKARTGTFMVHFPYRGSAPALLDLIGGTMDLMFDNLPSALPHIRSGKLKALAVTSAQRSAAVPDLPTIAEAGPVPGFDASSWFGLLAPAGTPADVVTRLQQESLKAMGTPALKERLLAQGAIPSGMPPAQFAQYIAAETQKWGEVVKVSGAKVD</sequence>
<keyword evidence="4" id="KW-1185">Reference proteome</keyword>
<dbReference type="Gene3D" id="3.40.190.10">
    <property type="entry name" value="Periplasmic binding protein-like II"/>
    <property type="match status" value="1"/>
</dbReference>
<dbReference type="Pfam" id="PF03401">
    <property type="entry name" value="TctC"/>
    <property type="match status" value="1"/>
</dbReference>
<evidence type="ECO:0000313" key="3">
    <source>
        <dbReference type="EMBL" id="GAP37873.1"/>
    </source>
</evidence>
<dbReference type="InterPro" id="IPR042100">
    <property type="entry name" value="Bug_dom1"/>
</dbReference>
<evidence type="ECO:0000313" key="4">
    <source>
        <dbReference type="Proteomes" id="UP000037660"/>
    </source>
</evidence>
<reference evidence="3 4" key="2">
    <citation type="journal article" date="2016" name="Science">
        <title>A bacterium that degrades and assimilates poly(ethylene terephthalate).</title>
        <authorList>
            <person name="Yoshida S."/>
            <person name="Hiraga K."/>
            <person name="Takehana T."/>
            <person name="Taniguchi I."/>
            <person name="Yamaji H."/>
            <person name="Maeda Y."/>
            <person name="Toyohara K."/>
            <person name="Miyamoto K."/>
            <person name="Kimura Y."/>
            <person name="Oda K."/>
        </authorList>
    </citation>
    <scope>NUCLEOTIDE SEQUENCE [LARGE SCALE GENOMIC DNA]</scope>
    <source>
        <strain evidence="4">NBRC 110686 / TISTR 2288 / 201-F6</strain>
    </source>
</reference>
<organism evidence="3 4">
    <name type="scientific">Piscinibacter sakaiensis</name>
    <name type="common">Ideonella sakaiensis</name>
    <dbReference type="NCBI Taxonomy" id="1547922"/>
    <lineage>
        <taxon>Bacteria</taxon>
        <taxon>Pseudomonadati</taxon>
        <taxon>Pseudomonadota</taxon>
        <taxon>Betaproteobacteria</taxon>
        <taxon>Burkholderiales</taxon>
        <taxon>Sphaerotilaceae</taxon>
        <taxon>Piscinibacter</taxon>
    </lineage>
</organism>
<dbReference type="OrthoDB" id="8678477at2"/>
<protein>
    <submittedName>
        <fullName evidence="3">Putative exported protein</fullName>
    </submittedName>
</protein>
<dbReference type="PIRSF" id="PIRSF017082">
    <property type="entry name" value="YflP"/>
    <property type="match status" value="1"/>
</dbReference>
<comment type="caution">
    <text evidence="3">The sequence shown here is derived from an EMBL/GenBank/DDBJ whole genome shotgun (WGS) entry which is preliminary data.</text>
</comment>
<evidence type="ECO:0000256" key="1">
    <source>
        <dbReference type="ARBA" id="ARBA00006987"/>
    </source>
</evidence>
<dbReference type="PANTHER" id="PTHR42928">
    <property type="entry name" value="TRICARBOXYLATE-BINDING PROTEIN"/>
    <property type="match status" value="1"/>
</dbReference>
<gene>
    <name evidence="3" type="ORF">ISF6_3818</name>
</gene>
<dbReference type="PANTHER" id="PTHR42928:SF5">
    <property type="entry name" value="BLR1237 PROTEIN"/>
    <property type="match status" value="1"/>
</dbReference>
<dbReference type="Proteomes" id="UP000037660">
    <property type="component" value="Unassembled WGS sequence"/>
</dbReference>
<dbReference type="RefSeq" id="WP_054021774.1">
    <property type="nucleotide sequence ID" value="NZ_BBYR01000059.1"/>
</dbReference>
<dbReference type="AlphaFoldDB" id="A0A0K8P589"/>
<feature type="chain" id="PRO_5005513715" evidence="2">
    <location>
        <begin position="31"/>
        <end position="336"/>
    </location>
</feature>
<reference evidence="4" key="1">
    <citation type="submission" date="2015-07" db="EMBL/GenBank/DDBJ databases">
        <title>Discovery of a poly(ethylene terephthalate assimilation.</title>
        <authorList>
            <person name="Yoshida S."/>
            <person name="Hiraga K."/>
            <person name="Takehana T."/>
            <person name="Taniguchi I."/>
            <person name="Yamaji H."/>
            <person name="Maeda Y."/>
            <person name="Toyohara K."/>
            <person name="Miyamoto K."/>
            <person name="Kimura Y."/>
            <person name="Oda K."/>
        </authorList>
    </citation>
    <scope>NUCLEOTIDE SEQUENCE [LARGE SCALE GENOMIC DNA]</scope>
    <source>
        <strain evidence="4">NBRC 110686 / TISTR 2288 / 201-F6</strain>
    </source>
</reference>
<dbReference type="PROSITE" id="PS51318">
    <property type="entry name" value="TAT"/>
    <property type="match status" value="1"/>
</dbReference>
<comment type="similarity">
    <text evidence="1">Belongs to the UPF0065 (bug) family.</text>
</comment>
<evidence type="ECO:0000256" key="2">
    <source>
        <dbReference type="SAM" id="SignalP"/>
    </source>
</evidence>
<dbReference type="InterPro" id="IPR006311">
    <property type="entry name" value="TAT_signal"/>
</dbReference>
<dbReference type="InterPro" id="IPR005064">
    <property type="entry name" value="BUG"/>
</dbReference>
<dbReference type="SUPFAM" id="SSF53850">
    <property type="entry name" value="Periplasmic binding protein-like II"/>
    <property type="match status" value="1"/>
</dbReference>
<accession>A0A0K8P589</accession>